<evidence type="ECO:0000313" key="3">
    <source>
        <dbReference type="Proteomes" id="UP000256970"/>
    </source>
</evidence>
<feature type="chain" id="PRO_5016847340" evidence="1">
    <location>
        <begin position="26"/>
        <end position="127"/>
    </location>
</feature>
<gene>
    <name evidence="2" type="ORF">BQ4739_LOCUS228</name>
</gene>
<dbReference type="PROSITE" id="PS51257">
    <property type="entry name" value="PROKAR_LIPOPROTEIN"/>
    <property type="match status" value="1"/>
</dbReference>
<keyword evidence="1" id="KW-0732">Signal</keyword>
<feature type="signal peptide" evidence="1">
    <location>
        <begin position="1"/>
        <end position="25"/>
    </location>
</feature>
<accession>A0A383V3V0</accession>
<reference evidence="2 3" key="1">
    <citation type="submission" date="2016-10" db="EMBL/GenBank/DDBJ databases">
        <authorList>
            <person name="Cai Z."/>
        </authorList>
    </citation>
    <scope>NUCLEOTIDE SEQUENCE [LARGE SCALE GENOMIC DNA]</scope>
</reference>
<name>A0A383V3V0_TETOB</name>
<protein>
    <submittedName>
        <fullName evidence="2">Uncharacterized protein</fullName>
    </submittedName>
</protein>
<dbReference type="Proteomes" id="UP000256970">
    <property type="component" value="Unassembled WGS sequence"/>
</dbReference>
<sequence>MTRSNAFLAVAVLACLFVAPAVIEARELKQSLLGGLRDTVSGATGGLVDAEVQRTEGTLDAAAALGPADVAASVGTFSGGENGLRVAAGVGDTGLDGFAGTNQDGRPTTQVQGAERADRLAADILGK</sequence>
<proteinExistence type="predicted"/>
<evidence type="ECO:0000313" key="2">
    <source>
        <dbReference type="EMBL" id="SZX59623.1"/>
    </source>
</evidence>
<evidence type="ECO:0000256" key="1">
    <source>
        <dbReference type="SAM" id="SignalP"/>
    </source>
</evidence>
<dbReference type="AlphaFoldDB" id="A0A383V3V0"/>
<dbReference type="EMBL" id="FNXT01000009">
    <property type="protein sequence ID" value="SZX59623.1"/>
    <property type="molecule type" value="Genomic_DNA"/>
</dbReference>
<organism evidence="2 3">
    <name type="scientific">Tetradesmus obliquus</name>
    <name type="common">Green alga</name>
    <name type="synonym">Acutodesmus obliquus</name>
    <dbReference type="NCBI Taxonomy" id="3088"/>
    <lineage>
        <taxon>Eukaryota</taxon>
        <taxon>Viridiplantae</taxon>
        <taxon>Chlorophyta</taxon>
        <taxon>core chlorophytes</taxon>
        <taxon>Chlorophyceae</taxon>
        <taxon>CS clade</taxon>
        <taxon>Sphaeropleales</taxon>
        <taxon>Scenedesmaceae</taxon>
        <taxon>Tetradesmus</taxon>
    </lineage>
</organism>
<keyword evidence="3" id="KW-1185">Reference proteome</keyword>